<organism evidence="3 4">
    <name type="scientific">Fodinibius roseus</name>
    <dbReference type="NCBI Taxonomy" id="1194090"/>
    <lineage>
        <taxon>Bacteria</taxon>
        <taxon>Pseudomonadati</taxon>
        <taxon>Balneolota</taxon>
        <taxon>Balneolia</taxon>
        <taxon>Balneolales</taxon>
        <taxon>Balneolaceae</taxon>
        <taxon>Fodinibius</taxon>
    </lineage>
</organism>
<keyword evidence="4" id="KW-1185">Reference proteome</keyword>
<evidence type="ECO:0000313" key="3">
    <source>
        <dbReference type="EMBL" id="SHG19428.1"/>
    </source>
</evidence>
<dbReference type="AlphaFoldDB" id="A0A1M5HU58"/>
<dbReference type="EMBL" id="FQUS01000021">
    <property type="protein sequence ID" value="SHG19428.1"/>
    <property type="molecule type" value="Genomic_DNA"/>
</dbReference>
<accession>A0A1M5HU58</accession>
<sequence length="80" mass="9172">MLIINMPDETSHSTDANSNSTEPAKSWEQRNPEIEREITIDEYQPTGTLTLTLLYFAIVVLMWIFMYFVEFAGNAPSIID</sequence>
<feature type="region of interest" description="Disordered" evidence="1">
    <location>
        <begin position="1"/>
        <end position="32"/>
    </location>
</feature>
<evidence type="ECO:0000313" key="4">
    <source>
        <dbReference type="Proteomes" id="UP000184041"/>
    </source>
</evidence>
<keyword evidence="2" id="KW-0812">Transmembrane</keyword>
<dbReference type="RefSeq" id="WP_073067080.1">
    <property type="nucleotide sequence ID" value="NZ_FQUS01000021.1"/>
</dbReference>
<evidence type="ECO:0000256" key="1">
    <source>
        <dbReference type="SAM" id="MobiDB-lite"/>
    </source>
</evidence>
<proteinExistence type="predicted"/>
<feature type="compositionally biased region" description="Polar residues" evidence="1">
    <location>
        <begin position="13"/>
        <end position="23"/>
    </location>
</feature>
<evidence type="ECO:0008006" key="5">
    <source>
        <dbReference type="Google" id="ProtNLM"/>
    </source>
</evidence>
<keyword evidence="2" id="KW-0472">Membrane</keyword>
<name>A0A1M5HU58_9BACT</name>
<evidence type="ECO:0000256" key="2">
    <source>
        <dbReference type="SAM" id="Phobius"/>
    </source>
</evidence>
<feature type="transmembrane region" description="Helical" evidence="2">
    <location>
        <begin position="49"/>
        <end position="69"/>
    </location>
</feature>
<gene>
    <name evidence="3" type="ORF">SAMN05443144_12118</name>
</gene>
<reference evidence="3 4" key="1">
    <citation type="submission" date="2016-11" db="EMBL/GenBank/DDBJ databases">
        <authorList>
            <person name="Jaros S."/>
            <person name="Januszkiewicz K."/>
            <person name="Wedrychowicz H."/>
        </authorList>
    </citation>
    <scope>NUCLEOTIDE SEQUENCE [LARGE SCALE GENOMIC DNA]</scope>
    <source>
        <strain evidence="3 4">DSM 21986</strain>
    </source>
</reference>
<dbReference type="Proteomes" id="UP000184041">
    <property type="component" value="Unassembled WGS sequence"/>
</dbReference>
<dbReference type="STRING" id="1194090.SAMN05443144_12118"/>
<protein>
    <recommendedName>
        <fullName evidence="5">Cytochrome c oxidase subunit IIa family protein</fullName>
    </recommendedName>
</protein>
<keyword evidence="2" id="KW-1133">Transmembrane helix</keyword>